<feature type="region of interest" description="Disordered" evidence="1">
    <location>
        <begin position="97"/>
        <end position="116"/>
    </location>
</feature>
<proteinExistence type="predicted"/>
<comment type="caution">
    <text evidence="2">The sequence shown here is derived from an EMBL/GenBank/DDBJ whole genome shotgun (WGS) entry which is preliminary data.</text>
</comment>
<accession>A0AAE0IN20</accession>
<dbReference type="Proteomes" id="UP001286456">
    <property type="component" value="Unassembled WGS sequence"/>
</dbReference>
<evidence type="ECO:0000256" key="1">
    <source>
        <dbReference type="SAM" id="MobiDB-lite"/>
    </source>
</evidence>
<evidence type="ECO:0000313" key="3">
    <source>
        <dbReference type="Proteomes" id="UP001286456"/>
    </source>
</evidence>
<sequence>MPGDEMCLQINYTLPCEHIRREMIYCGDALVENSSGVSESGTVGRSGSGSSASKSCKPKLHPSPNKSKKTKQHRISEDTTTITPQAKERHMELAMLSSSSPWMPPPPPPLPQGQQKCPQKRPCAKLSIQSQPYPMPPSFASDPATISSSLLSPRCPVADCPFEQKQRCWNCCACGKGWNTTGRCACIMLVEGDMVPCGHVCCPECQAATDSVEFQYSGYIM</sequence>
<dbReference type="AlphaFoldDB" id="A0AAE0IN20"/>
<evidence type="ECO:0000313" key="2">
    <source>
        <dbReference type="EMBL" id="KAK3328042.1"/>
    </source>
</evidence>
<feature type="region of interest" description="Disordered" evidence="1">
    <location>
        <begin position="35"/>
        <end position="86"/>
    </location>
</feature>
<feature type="compositionally biased region" description="Pro residues" evidence="1">
    <location>
        <begin position="102"/>
        <end position="111"/>
    </location>
</feature>
<feature type="compositionally biased region" description="Low complexity" evidence="1">
    <location>
        <begin position="35"/>
        <end position="55"/>
    </location>
</feature>
<keyword evidence="3" id="KW-1185">Reference proteome</keyword>
<protein>
    <submittedName>
        <fullName evidence="2">Uncharacterized protein</fullName>
    </submittedName>
</protein>
<name>A0AAE0IN20_9PEZI</name>
<feature type="compositionally biased region" description="Basic residues" evidence="1">
    <location>
        <begin position="56"/>
        <end position="73"/>
    </location>
</feature>
<reference evidence="2" key="1">
    <citation type="journal article" date="2023" name="Mol. Phylogenet. Evol.">
        <title>Genome-scale phylogeny and comparative genomics of the fungal order Sordariales.</title>
        <authorList>
            <person name="Hensen N."/>
            <person name="Bonometti L."/>
            <person name="Westerberg I."/>
            <person name="Brannstrom I.O."/>
            <person name="Guillou S."/>
            <person name="Cros-Aarteil S."/>
            <person name="Calhoun S."/>
            <person name="Haridas S."/>
            <person name="Kuo A."/>
            <person name="Mondo S."/>
            <person name="Pangilinan J."/>
            <person name="Riley R."/>
            <person name="LaButti K."/>
            <person name="Andreopoulos B."/>
            <person name="Lipzen A."/>
            <person name="Chen C."/>
            <person name="Yan M."/>
            <person name="Daum C."/>
            <person name="Ng V."/>
            <person name="Clum A."/>
            <person name="Steindorff A."/>
            <person name="Ohm R.A."/>
            <person name="Martin F."/>
            <person name="Silar P."/>
            <person name="Natvig D.O."/>
            <person name="Lalanne C."/>
            <person name="Gautier V."/>
            <person name="Ament-Velasquez S.L."/>
            <person name="Kruys A."/>
            <person name="Hutchinson M.I."/>
            <person name="Powell A.J."/>
            <person name="Barry K."/>
            <person name="Miller A.N."/>
            <person name="Grigoriev I.V."/>
            <person name="Debuchy R."/>
            <person name="Gladieux P."/>
            <person name="Hiltunen Thoren M."/>
            <person name="Johannesson H."/>
        </authorList>
    </citation>
    <scope>NUCLEOTIDE SEQUENCE</scope>
    <source>
        <strain evidence="2">SMH4131-1</strain>
    </source>
</reference>
<reference evidence="2" key="2">
    <citation type="submission" date="2023-06" db="EMBL/GenBank/DDBJ databases">
        <authorList>
            <consortium name="Lawrence Berkeley National Laboratory"/>
            <person name="Haridas S."/>
            <person name="Hensen N."/>
            <person name="Bonometti L."/>
            <person name="Westerberg I."/>
            <person name="Brannstrom I.O."/>
            <person name="Guillou S."/>
            <person name="Cros-Aarteil S."/>
            <person name="Calhoun S."/>
            <person name="Kuo A."/>
            <person name="Mondo S."/>
            <person name="Pangilinan J."/>
            <person name="Riley R."/>
            <person name="Labutti K."/>
            <person name="Andreopoulos B."/>
            <person name="Lipzen A."/>
            <person name="Chen C."/>
            <person name="Yanf M."/>
            <person name="Daum C."/>
            <person name="Ng V."/>
            <person name="Clum A."/>
            <person name="Steindorff A."/>
            <person name="Ohm R."/>
            <person name="Martin F."/>
            <person name="Silar P."/>
            <person name="Natvig D."/>
            <person name="Lalanne C."/>
            <person name="Gautier V."/>
            <person name="Ament-Velasquez S.L."/>
            <person name="Kruys A."/>
            <person name="Hutchinson M.I."/>
            <person name="Powell A.J."/>
            <person name="Barry K."/>
            <person name="Miller A.N."/>
            <person name="Grigoriev I.V."/>
            <person name="Debuchy R."/>
            <person name="Gladieux P."/>
            <person name="Thoren M.H."/>
            <person name="Johannesson H."/>
        </authorList>
    </citation>
    <scope>NUCLEOTIDE SEQUENCE</scope>
    <source>
        <strain evidence="2">SMH4131-1</strain>
    </source>
</reference>
<gene>
    <name evidence="2" type="ORF">B0T19DRAFT_181488</name>
</gene>
<dbReference type="EMBL" id="JAUEPO010000003">
    <property type="protein sequence ID" value="KAK3328042.1"/>
    <property type="molecule type" value="Genomic_DNA"/>
</dbReference>
<organism evidence="2 3">
    <name type="scientific">Cercophora scortea</name>
    <dbReference type="NCBI Taxonomy" id="314031"/>
    <lineage>
        <taxon>Eukaryota</taxon>
        <taxon>Fungi</taxon>
        <taxon>Dikarya</taxon>
        <taxon>Ascomycota</taxon>
        <taxon>Pezizomycotina</taxon>
        <taxon>Sordariomycetes</taxon>
        <taxon>Sordariomycetidae</taxon>
        <taxon>Sordariales</taxon>
        <taxon>Lasiosphaeriaceae</taxon>
        <taxon>Cercophora</taxon>
    </lineage>
</organism>